<dbReference type="Gene3D" id="3.40.50.300">
    <property type="entry name" value="P-loop containing nucleotide triphosphate hydrolases"/>
    <property type="match status" value="1"/>
</dbReference>
<keyword evidence="2" id="KW-0813">Transport</keyword>
<name>A0A3A1YTR6_9BURK</name>
<dbReference type="GO" id="GO:0015658">
    <property type="term" value="F:branched-chain amino acid transmembrane transporter activity"/>
    <property type="evidence" value="ECO:0007669"/>
    <property type="project" value="TreeGrafter"/>
</dbReference>
<evidence type="ECO:0000256" key="6">
    <source>
        <dbReference type="ARBA" id="ARBA00022970"/>
    </source>
</evidence>
<dbReference type="Proteomes" id="UP000266206">
    <property type="component" value="Unassembled WGS sequence"/>
</dbReference>
<dbReference type="GO" id="GO:0016887">
    <property type="term" value="F:ATP hydrolysis activity"/>
    <property type="evidence" value="ECO:0007669"/>
    <property type="project" value="InterPro"/>
</dbReference>
<evidence type="ECO:0000256" key="1">
    <source>
        <dbReference type="ARBA" id="ARBA00005417"/>
    </source>
</evidence>
<dbReference type="OrthoDB" id="9776369at2"/>
<dbReference type="GO" id="GO:0015807">
    <property type="term" value="P:L-amino acid transport"/>
    <property type="evidence" value="ECO:0007669"/>
    <property type="project" value="TreeGrafter"/>
</dbReference>
<dbReference type="InterPro" id="IPR027417">
    <property type="entry name" value="P-loop_NTPase"/>
</dbReference>
<dbReference type="GO" id="GO:0005524">
    <property type="term" value="F:ATP binding"/>
    <property type="evidence" value="ECO:0007669"/>
    <property type="project" value="UniProtKB-KW"/>
</dbReference>
<feature type="domain" description="ABC transporter" evidence="7">
    <location>
        <begin position="2"/>
        <end position="233"/>
    </location>
</feature>
<dbReference type="PANTHER" id="PTHR43820:SF2">
    <property type="entry name" value="ABC TRANSPORTER ATP-BINDING PROTEIN"/>
    <property type="match status" value="1"/>
</dbReference>
<dbReference type="InterPro" id="IPR017871">
    <property type="entry name" value="ABC_transporter-like_CS"/>
</dbReference>
<evidence type="ECO:0000259" key="7">
    <source>
        <dbReference type="PROSITE" id="PS50893"/>
    </source>
</evidence>
<evidence type="ECO:0000256" key="5">
    <source>
        <dbReference type="ARBA" id="ARBA00022840"/>
    </source>
</evidence>
<dbReference type="PROSITE" id="PS50893">
    <property type="entry name" value="ABC_TRANSPORTER_2"/>
    <property type="match status" value="1"/>
</dbReference>
<comment type="similarity">
    <text evidence="1">Belongs to the ABC transporter superfamily.</text>
</comment>
<dbReference type="PROSITE" id="PS00211">
    <property type="entry name" value="ABC_TRANSPORTER_1"/>
    <property type="match status" value="1"/>
</dbReference>
<proteinExistence type="inferred from homology"/>
<accession>A0A3A1YTR6</accession>
<keyword evidence="6" id="KW-0029">Amino-acid transport</keyword>
<dbReference type="InterPro" id="IPR052156">
    <property type="entry name" value="BCAA_Transport_ATP-bd_LivF"/>
</dbReference>
<evidence type="ECO:0000313" key="9">
    <source>
        <dbReference type="Proteomes" id="UP000266206"/>
    </source>
</evidence>
<dbReference type="InterPro" id="IPR003593">
    <property type="entry name" value="AAA+_ATPase"/>
</dbReference>
<evidence type="ECO:0000256" key="4">
    <source>
        <dbReference type="ARBA" id="ARBA00022741"/>
    </source>
</evidence>
<evidence type="ECO:0000313" key="8">
    <source>
        <dbReference type="EMBL" id="RIY41623.1"/>
    </source>
</evidence>
<protein>
    <submittedName>
        <fullName evidence="8">ABC transporter ATP-binding protein</fullName>
    </submittedName>
</protein>
<dbReference type="PANTHER" id="PTHR43820">
    <property type="entry name" value="HIGH-AFFINITY BRANCHED-CHAIN AMINO ACID TRANSPORT ATP-BINDING PROTEIN LIVF"/>
    <property type="match status" value="1"/>
</dbReference>
<evidence type="ECO:0000256" key="2">
    <source>
        <dbReference type="ARBA" id="ARBA00022448"/>
    </source>
</evidence>
<dbReference type="InterPro" id="IPR003439">
    <property type="entry name" value="ABC_transporter-like_ATP-bd"/>
</dbReference>
<dbReference type="SUPFAM" id="SSF52540">
    <property type="entry name" value="P-loop containing nucleoside triphosphate hydrolases"/>
    <property type="match status" value="1"/>
</dbReference>
<dbReference type="AlphaFoldDB" id="A0A3A1YTR6"/>
<sequence>MLSVKDVDSGYGRGQVLFDVSLTIGEGEVVSLMGKNGMGKTTLIRTIMGMLTVRKGEIHFNSRLTRGMAMHRIAAMGLGWVPEGRLIFPSLSVEENLVATAVKRKGLNHSWTLDSVYELFPRLRERRFNGGGQLSGGEQQMLAIGRALMTNPRLLILDEATEGLAPRIRQEIWQTLAQVKNTGQSILVVDKDVKALSKLADRHYMIEKGRIAWQGDTDMLMADTQRVQRYVGV</sequence>
<evidence type="ECO:0000256" key="3">
    <source>
        <dbReference type="ARBA" id="ARBA00022475"/>
    </source>
</evidence>
<keyword evidence="3" id="KW-0472">Membrane</keyword>
<keyword evidence="3" id="KW-1003">Cell membrane</keyword>
<dbReference type="CDD" id="cd03224">
    <property type="entry name" value="ABC_TM1139_LivF_branched"/>
    <property type="match status" value="1"/>
</dbReference>
<keyword evidence="4" id="KW-0547">Nucleotide-binding</keyword>
<reference evidence="8 9" key="1">
    <citation type="submission" date="2017-08" db="EMBL/GenBank/DDBJ databases">
        <title>Pusillimonas indicus sp. nov., a member of the family Alcaligenaceae isolated from surface seawater.</title>
        <authorList>
            <person name="Li J."/>
        </authorList>
    </citation>
    <scope>NUCLEOTIDE SEQUENCE [LARGE SCALE GENOMIC DNA]</scope>
    <source>
        <strain evidence="8 9">L52-1-41</strain>
    </source>
</reference>
<dbReference type="SMART" id="SM00382">
    <property type="entry name" value="AAA"/>
    <property type="match status" value="1"/>
</dbReference>
<gene>
    <name evidence="8" type="ORF">CJP73_06100</name>
</gene>
<dbReference type="Pfam" id="PF00005">
    <property type="entry name" value="ABC_tran"/>
    <property type="match status" value="1"/>
</dbReference>
<dbReference type="EMBL" id="NQYH01000003">
    <property type="protein sequence ID" value="RIY41623.1"/>
    <property type="molecule type" value="Genomic_DNA"/>
</dbReference>
<comment type="caution">
    <text evidence="8">The sequence shown here is derived from an EMBL/GenBank/DDBJ whole genome shotgun (WGS) entry which is preliminary data.</text>
</comment>
<organism evidence="8 9">
    <name type="scientific">Neopusillimonas maritima</name>
    <dbReference type="NCBI Taxonomy" id="2026239"/>
    <lineage>
        <taxon>Bacteria</taxon>
        <taxon>Pseudomonadati</taxon>
        <taxon>Pseudomonadota</taxon>
        <taxon>Betaproteobacteria</taxon>
        <taxon>Burkholderiales</taxon>
        <taxon>Alcaligenaceae</taxon>
        <taxon>Neopusillimonas</taxon>
    </lineage>
</organism>
<keyword evidence="5 8" id="KW-0067">ATP-binding</keyword>